<feature type="region of interest" description="Disordered" evidence="2">
    <location>
        <begin position="83"/>
        <end position="113"/>
    </location>
</feature>
<dbReference type="PANTHER" id="PTHR43160">
    <property type="entry name" value="ACONITATE HYDRATASE B"/>
    <property type="match status" value="1"/>
</dbReference>
<dbReference type="Gene3D" id="3.30.499.10">
    <property type="entry name" value="Aconitase, domain 3"/>
    <property type="match status" value="1"/>
</dbReference>
<keyword evidence="4" id="KW-1185">Reference proteome</keyword>
<dbReference type="EMBL" id="LGRX02035307">
    <property type="protein sequence ID" value="KAK3235371.1"/>
    <property type="molecule type" value="Genomic_DNA"/>
</dbReference>
<dbReference type="GO" id="GO:0005829">
    <property type="term" value="C:cytosol"/>
    <property type="evidence" value="ECO:0007669"/>
    <property type="project" value="TreeGrafter"/>
</dbReference>
<reference evidence="3 4" key="1">
    <citation type="journal article" date="2015" name="Genome Biol. Evol.">
        <title>Comparative Genomics of a Bacterivorous Green Alga Reveals Evolutionary Causalities and Consequences of Phago-Mixotrophic Mode of Nutrition.</title>
        <authorList>
            <person name="Burns J.A."/>
            <person name="Paasch A."/>
            <person name="Narechania A."/>
            <person name="Kim E."/>
        </authorList>
    </citation>
    <scope>NUCLEOTIDE SEQUENCE [LARGE SCALE GENOMIC DNA]</scope>
    <source>
        <strain evidence="3 4">PLY_AMNH</strain>
    </source>
</reference>
<dbReference type="PANTHER" id="PTHR43160:SF3">
    <property type="entry name" value="ACONITATE HYDRATASE, MITOCHONDRIAL"/>
    <property type="match status" value="1"/>
</dbReference>
<proteinExistence type="predicted"/>
<accession>A0AAE0EP19</accession>
<evidence type="ECO:0000256" key="1">
    <source>
        <dbReference type="ARBA" id="ARBA00023004"/>
    </source>
</evidence>
<evidence type="ECO:0000313" key="4">
    <source>
        <dbReference type="Proteomes" id="UP001190700"/>
    </source>
</evidence>
<organism evidence="3 4">
    <name type="scientific">Cymbomonas tetramitiformis</name>
    <dbReference type="NCBI Taxonomy" id="36881"/>
    <lineage>
        <taxon>Eukaryota</taxon>
        <taxon>Viridiplantae</taxon>
        <taxon>Chlorophyta</taxon>
        <taxon>Pyramimonadophyceae</taxon>
        <taxon>Pyramimonadales</taxon>
        <taxon>Pyramimonadaceae</taxon>
        <taxon>Cymbomonas</taxon>
    </lineage>
</organism>
<keyword evidence="1" id="KW-0408">Iron</keyword>
<dbReference type="InterPro" id="IPR036008">
    <property type="entry name" value="Aconitase_4Fe-4S_dom"/>
</dbReference>
<dbReference type="InterPro" id="IPR050926">
    <property type="entry name" value="Aconitase/IPM_isomerase"/>
</dbReference>
<dbReference type="GO" id="GO:0005739">
    <property type="term" value="C:mitochondrion"/>
    <property type="evidence" value="ECO:0007669"/>
    <property type="project" value="TreeGrafter"/>
</dbReference>
<dbReference type="SUPFAM" id="SSF53732">
    <property type="entry name" value="Aconitase iron-sulfur domain"/>
    <property type="match status" value="1"/>
</dbReference>
<evidence type="ECO:0000313" key="3">
    <source>
        <dbReference type="EMBL" id="KAK3235371.1"/>
    </source>
</evidence>
<gene>
    <name evidence="3" type="ORF">CYMTET_54427</name>
</gene>
<dbReference type="GO" id="GO:0051539">
    <property type="term" value="F:4 iron, 4 sulfur cluster binding"/>
    <property type="evidence" value="ECO:0007669"/>
    <property type="project" value="TreeGrafter"/>
</dbReference>
<protein>
    <submittedName>
        <fullName evidence="3">Uncharacterized protein</fullName>
    </submittedName>
</protein>
<dbReference type="AlphaFoldDB" id="A0AAE0EP19"/>
<dbReference type="InterPro" id="IPR015931">
    <property type="entry name" value="Acnase/IPM_dHydase_lsu_aba_1/3"/>
</dbReference>
<dbReference type="GO" id="GO:0003994">
    <property type="term" value="F:aconitate hydratase activity"/>
    <property type="evidence" value="ECO:0007669"/>
    <property type="project" value="TreeGrafter"/>
</dbReference>
<name>A0AAE0EP19_9CHLO</name>
<sequence length="113" mass="11877">MRGEWMAAQKTFEDVGGTVLPGGCELSVAMWRREHSSAGASVISSHNLELPPLDADDTTPHFTASPEITTAMTLVGSLHFNPESDLLAGDDSDGDLIKPPTGAEFPKSGLPSV</sequence>
<dbReference type="GO" id="GO:0006099">
    <property type="term" value="P:tricarboxylic acid cycle"/>
    <property type="evidence" value="ECO:0007669"/>
    <property type="project" value="TreeGrafter"/>
</dbReference>
<comment type="caution">
    <text evidence="3">The sequence shown here is derived from an EMBL/GenBank/DDBJ whole genome shotgun (WGS) entry which is preliminary data.</text>
</comment>
<evidence type="ECO:0000256" key="2">
    <source>
        <dbReference type="SAM" id="MobiDB-lite"/>
    </source>
</evidence>
<dbReference type="Proteomes" id="UP001190700">
    <property type="component" value="Unassembled WGS sequence"/>
</dbReference>